<comment type="similarity">
    <text evidence="3">Belongs to the MEIOB family.</text>
</comment>
<evidence type="ECO:0000256" key="2">
    <source>
        <dbReference type="ARBA" id="ARBA00023254"/>
    </source>
</evidence>
<evidence type="ECO:0000256" key="1">
    <source>
        <dbReference type="ARBA" id="ARBA00023125"/>
    </source>
</evidence>
<evidence type="ECO:0000259" key="4">
    <source>
        <dbReference type="Pfam" id="PF24903"/>
    </source>
</evidence>
<keyword evidence="6" id="KW-1185">Reference proteome</keyword>
<proteinExistence type="inferred from homology"/>
<gene>
    <name evidence="5" type="ORF">R5R35_005103</name>
</gene>
<dbReference type="SUPFAM" id="SSF50249">
    <property type="entry name" value="Nucleic acid-binding proteins"/>
    <property type="match status" value="2"/>
</dbReference>
<sequence length="465" mass="51688">MSLGGVTRVSINALKPGLTDNLIVGVIIGRQTPRKIKKEGLDGQRAVWDITVRDSLEDFINVTFWGSLPHLNGLADLFHVGDVVDIINAKISVRTTNDNFRPFVSSPFQLTMSDSNGKIIHHEGDDCTTFFELKNYPTKPITNIFTIADIHSKGAHIGNETVDLLVAVRSVDPMRTITTKDGRKMINRVVIVMDYTSDELPFQIWNSDIVQLADSWKPRDTVLFLADVRIEWNLYKRCFIAVDRSSTIITENPNVAEAEALRNYAWNTPTHANAILDKLANSIVDPASVRQVMTIQQVLDRCKFNSEDGSSGDDSQFTALIYCLITHMDLDGSAPMVVTKCNSCELPVENELCMNSECRVGNGSFRGSIETSFDLRVSLTDHTGSLEFCRLNGLSAERVLKCTAKQFSSMSLENKTQLKWTLLLERCAARILILRPSICNPRPSICLLSCCVSDPTEAAARIPLS</sequence>
<dbReference type="Proteomes" id="UP001378592">
    <property type="component" value="Unassembled WGS sequence"/>
</dbReference>
<evidence type="ECO:0000313" key="5">
    <source>
        <dbReference type="EMBL" id="KAK7792643.1"/>
    </source>
</evidence>
<dbReference type="InterPro" id="IPR052469">
    <property type="entry name" value="MEIOB"/>
</dbReference>
<dbReference type="AlphaFoldDB" id="A0AAN9V6S2"/>
<dbReference type="PANTHER" id="PTHR21166:SF2">
    <property type="entry name" value="CELL DIVISION CONTROL PROTEIN 24 OB DOMAIN-CONTAINING PROTEIN-RELATED"/>
    <property type="match status" value="1"/>
</dbReference>
<evidence type="ECO:0000313" key="6">
    <source>
        <dbReference type="Proteomes" id="UP001378592"/>
    </source>
</evidence>
<keyword evidence="2" id="KW-0469">Meiosis</keyword>
<dbReference type="Pfam" id="PF24903">
    <property type="entry name" value="OB_MEIOB_N"/>
    <property type="match status" value="1"/>
</dbReference>
<protein>
    <recommendedName>
        <fullName evidence="4">MEIOB-like N-terminal domain-containing protein</fullName>
    </recommendedName>
</protein>
<keyword evidence="1" id="KW-0238">DNA-binding</keyword>
<comment type="caution">
    <text evidence="5">The sequence shown here is derived from an EMBL/GenBank/DDBJ whole genome shotgun (WGS) entry which is preliminary data.</text>
</comment>
<evidence type="ECO:0000256" key="3">
    <source>
        <dbReference type="ARBA" id="ARBA00038329"/>
    </source>
</evidence>
<dbReference type="InterPro" id="IPR012340">
    <property type="entry name" value="NA-bd_OB-fold"/>
</dbReference>
<dbReference type="GO" id="GO:0008310">
    <property type="term" value="F:single-stranded DNA 3'-5' DNA exonuclease activity"/>
    <property type="evidence" value="ECO:0007669"/>
    <property type="project" value="TreeGrafter"/>
</dbReference>
<organism evidence="5 6">
    <name type="scientific">Gryllus longicercus</name>
    <dbReference type="NCBI Taxonomy" id="2509291"/>
    <lineage>
        <taxon>Eukaryota</taxon>
        <taxon>Metazoa</taxon>
        <taxon>Ecdysozoa</taxon>
        <taxon>Arthropoda</taxon>
        <taxon>Hexapoda</taxon>
        <taxon>Insecta</taxon>
        <taxon>Pterygota</taxon>
        <taxon>Neoptera</taxon>
        <taxon>Polyneoptera</taxon>
        <taxon>Orthoptera</taxon>
        <taxon>Ensifera</taxon>
        <taxon>Gryllidea</taxon>
        <taxon>Grylloidea</taxon>
        <taxon>Gryllidae</taxon>
        <taxon>Gryllinae</taxon>
        <taxon>Gryllus</taxon>
    </lineage>
</organism>
<dbReference type="PANTHER" id="PTHR21166">
    <property type="entry name" value="CELL DIVISION CONTROL PROTEIN 24 OB DOMAIN-CONTAINING PROTEIN-RELATED"/>
    <property type="match status" value="1"/>
</dbReference>
<feature type="domain" description="MEIOB-like N-terminal" evidence="4">
    <location>
        <begin position="6"/>
        <end position="139"/>
    </location>
</feature>
<accession>A0AAN9V6S2</accession>
<reference evidence="5 6" key="1">
    <citation type="submission" date="2024-03" db="EMBL/GenBank/DDBJ databases">
        <title>The genome assembly and annotation of the cricket Gryllus longicercus Weissman &amp; Gray.</title>
        <authorList>
            <person name="Szrajer S."/>
            <person name="Gray D."/>
            <person name="Ylla G."/>
        </authorList>
    </citation>
    <scope>NUCLEOTIDE SEQUENCE [LARGE SCALE GENOMIC DNA]</scope>
    <source>
        <strain evidence="5">DAG 2021-001</strain>
        <tissue evidence="5">Whole body minus gut</tissue>
    </source>
</reference>
<dbReference type="InterPro" id="IPR056880">
    <property type="entry name" value="OB_MEIOB_N"/>
</dbReference>
<dbReference type="GO" id="GO:0000712">
    <property type="term" value="P:resolution of meiotic recombination intermediates"/>
    <property type="evidence" value="ECO:0007669"/>
    <property type="project" value="TreeGrafter"/>
</dbReference>
<name>A0AAN9V6S2_9ORTH</name>
<dbReference type="EMBL" id="JAZDUA010000436">
    <property type="protein sequence ID" value="KAK7792643.1"/>
    <property type="molecule type" value="Genomic_DNA"/>
</dbReference>
<dbReference type="GO" id="GO:0003697">
    <property type="term" value="F:single-stranded DNA binding"/>
    <property type="evidence" value="ECO:0007669"/>
    <property type="project" value="TreeGrafter"/>
</dbReference>
<dbReference type="Gene3D" id="2.40.50.140">
    <property type="entry name" value="Nucleic acid-binding proteins"/>
    <property type="match status" value="3"/>
</dbReference>